<dbReference type="CDD" id="cd02204">
    <property type="entry name" value="PurL_repeat2"/>
    <property type="match status" value="1"/>
</dbReference>
<keyword evidence="4" id="KW-1185">Reference proteome</keyword>
<dbReference type="PANTHER" id="PTHR10099:SF1">
    <property type="entry name" value="PHOSPHORIBOSYLFORMYLGLYCINAMIDINE SYNTHASE"/>
    <property type="match status" value="1"/>
</dbReference>
<protein>
    <submittedName>
        <fullName evidence="3">Uncharacterized protein</fullName>
    </submittedName>
</protein>
<organism evidence="4">
    <name type="scientific">Caenorhabditis remanei</name>
    <name type="common">Caenorhabditis vulgaris</name>
    <dbReference type="NCBI Taxonomy" id="31234"/>
    <lineage>
        <taxon>Eukaryota</taxon>
        <taxon>Metazoa</taxon>
        <taxon>Ecdysozoa</taxon>
        <taxon>Nematoda</taxon>
        <taxon>Chromadorea</taxon>
        <taxon>Rhabditida</taxon>
        <taxon>Rhabditina</taxon>
        <taxon>Rhabditomorpha</taxon>
        <taxon>Rhabditoidea</taxon>
        <taxon>Rhabditidae</taxon>
        <taxon>Peloderinae</taxon>
        <taxon>Caenorhabditis</taxon>
    </lineage>
</organism>
<proteinExistence type="predicted"/>
<dbReference type="SMART" id="SM01211">
    <property type="entry name" value="GATase_5"/>
    <property type="match status" value="1"/>
</dbReference>
<dbReference type="PROSITE" id="PS51273">
    <property type="entry name" value="GATASE_TYPE_1"/>
    <property type="match status" value="1"/>
</dbReference>
<evidence type="ECO:0000313" key="3">
    <source>
        <dbReference type="EMBL" id="EFO98505.1"/>
    </source>
</evidence>
<evidence type="ECO:0000259" key="1">
    <source>
        <dbReference type="Pfam" id="PF02769"/>
    </source>
</evidence>
<dbReference type="InParanoid" id="E3MCW1"/>
<dbReference type="InterPro" id="IPR036921">
    <property type="entry name" value="PurM-like_N_sf"/>
</dbReference>
<evidence type="ECO:0000313" key="4">
    <source>
        <dbReference type="Proteomes" id="UP000008281"/>
    </source>
</evidence>
<dbReference type="SUPFAM" id="SSF56042">
    <property type="entry name" value="PurM C-terminal domain-like"/>
    <property type="match status" value="1"/>
</dbReference>
<dbReference type="InterPro" id="IPR055181">
    <property type="entry name" value="FGAR-AT_PurM_N-like"/>
</dbReference>
<dbReference type="Gene3D" id="3.90.650.10">
    <property type="entry name" value="PurM-like C-terminal domain"/>
    <property type="match status" value="1"/>
</dbReference>
<dbReference type="GO" id="GO:0006164">
    <property type="term" value="P:purine nucleotide biosynthetic process"/>
    <property type="evidence" value="ECO:0007669"/>
    <property type="project" value="TreeGrafter"/>
</dbReference>
<name>E3MCW1_CAERE</name>
<dbReference type="SUPFAM" id="SSF52317">
    <property type="entry name" value="Class I glutamine amidotransferase-like"/>
    <property type="match status" value="1"/>
</dbReference>
<dbReference type="STRING" id="31234.E3MCW1"/>
<dbReference type="Gene3D" id="3.30.1330.10">
    <property type="entry name" value="PurM-like, N-terminal domain"/>
    <property type="match status" value="1"/>
</dbReference>
<dbReference type="EMBL" id="DS268435">
    <property type="protein sequence ID" value="EFO98505.1"/>
    <property type="molecule type" value="Genomic_DNA"/>
</dbReference>
<dbReference type="Pfam" id="PF22689">
    <property type="entry name" value="FGAR-AT_PurM_N-like"/>
    <property type="match status" value="1"/>
</dbReference>
<dbReference type="Gene3D" id="3.40.50.880">
    <property type="match status" value="1"/>
</dbReference>
<dbReference type="Pfam" id="PF02769">
    <property type="entry name" value="AIRS_C"/>
    <property type="match status" value="1"/>
</dbReference>
<evidence type="ECO:0000259" key="2">
    <source>
        <dbReference type="Pfam" id="PF22689"/>
    </source>
</evidence>
<feature type="domain" description="FGAR-AT PurM N-terminal-like" evidence="2">
    <location>
        <begin position="19"/>
        <end position="137"/>
    </location>
</feature>
<dbReference type="InterPro" id="IPR036676">
    <property type="entry name" value="PurM-like_C_sf"/>
</dbReference>
<gene>
    <name evidence="3" type="ORF">CRE_20244</name>
</gene>
<sequence>MSYKHLMQSSAMKGGIFPVGGAVSLGEQPIKMLINAEKGARMCISETIMNLVWAPITDLKKIASFLKDVKMSGNWMWAAKCEGEGARLVDAVGSLCEGLRQIGCAIDGGKDSLSMAVTAHGELVKSPGTLVLSAYAPCTNVTKVVNPALTATPGSKILWIRCGGDKNKMRLGGSALAQVYSQIGDDCPDIEDFTEISKVFSTVQDLLLMDKLIGTVLHPIVLAGFSFVFEIICFRSRRFAGHDISDGGLITAILEMAFAGNVAVDVNIRNTKEHISPIDLLFAEECGIIIEVLNSEDVIRKLEDVNIECQVIGTASETYGPDAHIRIHVDDKLEINEKLVDLREEWELVGDKLGEFQTNMKSLKEAKEFRGKCRKINYKCDFEWFYETSFIYHEQYFSTAPLVAIIREEGSNGDREMASAFTLAGFQTFDVTMTDILSGHTLDAYRGVAFVGGFSYADVLGSARGWAAGVMFNEQVSKQFEHFRLRTDTFSYGVCNGCQLMAQLGWIGDEREGNACLETTVFLDENECGRFESSFGPVKIEKCKSIMLSGMENAILGLWSSHGEGRFTYRSSEILQNLRENGQVCVRFCDDQGKIGSDHNCENLPYPLNPNGSIDDVAAICSRDGRHLAMMPHADRSFLTWQWAELNSVTWNTRFDQQTVALSPWIRMFRNAFNWCNA</sequence>
<dbReference type="CDD" id="cd01740">
    <property type="entry name" value="GATase1_FGAR_AT"/>
    <property type="match status" value="1"/>
</dbReference>
<dbReference type="GO" id="GO:0005737">
    <property type="term" value="C:cytoplasm"/>
    <property type="evidence" value="ECO:0007669"/>
    <property type="project" value="TreeGrafter"/>
</dbReference>
<dbReference type="Pfam" id="PF13507">
    <property type="entry name" value="GATase_5"/>
    <property type="match status" value="1"/>
</dbReference>
<feature type="domain" description="PurM-like C-terminal" evidence="1">
    <location>
        <begin position="240"/>
        <end position="318"/>
    </location>
</feature>
<dbReference type="InterPro" id="IPR010918">
    <property type="entry name" value="PurM-like_C_dom"/>
</dbReference>
<dbReference type="OrthoDB" id="6666987at2759"/>
<dbReference type="Proteomes" id="UP000008281">
    <property type="component" value="Unassembled WGS sequence"/>
</dbReference>
<dbReference type="InterPro" id="IPR029062">
    <property type="entry name" value="Class_I_gatase-like"/>
</dbReference>
<dbReference type="eggNOG" id="KOG1907">
    <property type="taxonomic scope" value="Eukaryota"/>
</dbReference>
<dbReference type="PANTHER" id="PTHR10099">
    <property type="entry name" value="PHOSPHORIBOSYLFORMYLGLYCINAMIDINE SYNTHASE"/>
    <property type="match status" value="1"/>
</dbReference>
<dbReference type="OMA" id="WHENGEN"/>
<accession>E3MCW1</accession>
<dbReference type="HOGENOM" id="CLU_001031_4_1_1"/>
<dbReference type="SUPFAM" id="SSF55326">
    <property type="entry name" value="PurM N-terminal domain-like"/>
    <property type="match status" value="1"/>
</dbReference>
<dbReference type="GO" id="GO:0004642">
    <property type="term" value="F:phosphoribosylformylglycinamidine synthase activity"/>
    <property type="evidence" value="ECO:0007669"/>
    <property type="project" value="TreeGrafter"/>
</dbReference>
<dbReference type="AlphaFoldDB" id="E3MCW1"/>
<reference evidence="3" key="1">
    <citation type="submission" date="2007-07" db="EMBL/GenBank/DDBJ databases">
        <title>PCAP assembly of the Caenorhabditis remanei genome.</title>
        <authorList>
            <consortium name="The Caenorhabditis remanei Sequencing Consortium"/>
            <person name="Wilson R.K."/>
        </authorList>
    </citation>
    <scope>NUCLEOTIDE SEQUENCE [LARGE SCALE GENOMIC DNA]</scope>
    <source>
        <strain evidence="3">PB4641</strain>
    </source>
</reference>